<dbReference type="AlphaFoldDB" id="A0A0E9UG58"/>
<proteinExistence type="predicted"/>
<accession>A0A0E9UG58</accession>
<reference evidence="1" key="2">
    <citation type="journal article" date="2015" name="Fish Shellfish Immunol.">
        <title>Early steps in the European eel (Anguilla anguilla)-Vibrio vulnificus interaction in the gills: Role of the RtxA13 toxin.</title>
        <authorList>
            <person name="Callol A."/>
            <person name="Pajuelo D."/>
            <person name="Ebbesson L."/>
            <person name="Teles M."/>
            <person name="MacKenzie S."/>
            <person name="Amaro C."/>
        </authorList>
    </citation>
    <scope>NUCLEOTIDE SEQUENCE</scope>
</reference>
<dbReference type="EMBL" id="GBXM01044639">
    <property type="protein sequence ID" value="JAH63938.1"/>
    <property type="molecule type" value="Transcribed_RNA"/>
</dbReference>
<name>A0A0E9UG58_ANGAN</name>
<reference evidence="1" key="1">
    <citation type="submission" date="2014-11" db="EMBL/GenBank/DDBJ databases">
        <authorList>
            <person name="Amaro Gonzalez C."/>
        </authorList>
    </citation>
    <scope>NUCLEOTIDE SEQUENCE</scope>
</reference>
<protein>
    <submittedName>
        <fullName evidence="1">Uncharacterized protein</fullName>
    </submittedName>
</protein>
<evidence type="ECO:0000313" key="1">
    <source>
        <dbReference type="EMBL" id="JAH63938.1"/>
    </source>
</evidence>
<organism evidence="1">
    <name type="scientific">Anguilla anguilla</name>
    <name type="common">European freshwater eel</name>
    <name type="synonym">Muraena anguilla</name>
    <dbReference type="NCBI Taxonomy" id="7936"/>
    <lineage>
        <taxon>Eukaryota</taxon>
        <taxon>Metazoa</taxon>
        <taxon>Chordata</taxon>
        <taxon>Craniata</taxon>
        <taxon>Vertebrata</taxon>
        <taxon>Euteleostomi</taxon>
        <taxon>Actinopterygii</taxon>
        <taxon>Neopterygii</taxon>
        <taxon>Teleostei</taxon>
        <taxon>Anguilliformes</taxon>
        <taxon>Anguillidae</taxon>
        <taxon>Anguilla</taxon>
    </lineage>
</organism>
<sequence>MLKTVYNKPMFDKLKFTLKSVYNVLLTCQGAY</sequence>